<feature type="transmembrane region" description="Helical" evidence="1">
    <location>
        <begin position="37"/>
        <end position="59"/>
    </location>
</feature>
<dbReference type="KEGG" id="hxa:Halxa_0795"/>
<name>F8D705_HALXS</name>
<keyword evidence="3" id="KW-1185">Reference proteome</keyword>
<dbReference type="Proteomes" id="UP000006794">
    <property type="component" value="Chromosome"/>
</dbReference>
<accession>F8D705</accession>
<organism evidence="2 3">
    <name type="scientific">Halopiger xanaduensis (strain DSM 18323 / JCM 14033 / SH-6)</name>
    <dbReference type="NCBI Taxonomy" id="797210"/>
    <lineage>
        <taxon>Archaea</taxon>
        <taxon>Methanobacteriati</taxon>
        <taxon>Methanobacteriota</taxon>
        <taxon>Stenosarchaea group</taxon>
        <taxon>Halobacteria</taxon>
        <taxon>Halobacteriales</taxon>
        <taxon>Natrialbaceae</taxon>
        <taxon>Halopiger</taxon>
    </lineage>
</organism>
<gene>
    <name evidence="2" type="ordered locus">Halxa_0795</name>
</gene>
<evidence type="ECO:0000313" key="2">
    <source>
        <dbReference type="EMBL" id="AEH35434.1"/>
    </source>
</evidence>
<keyword evidence="1" id="KW-1133">Transmembrane helix</keyword>
<reference evidence="2 3" key="1">
    <citation type="journal article" date="2012" name="Stand. Genomic Sci.">
        <title>Complete genome sequence of Halopiger xanaduensis type strain (SH-6(T)).</title>
        <authorList>
            <person name="Anderson I."/>
            <person name="Tindall B.J."/>
            <person name="Rohde M."/>
            <person name="Lucas S."/>
            <person name="Han J."/>
            <person name="Lapidus A."/>
            <person name="Cheng J.F."/>
            <person name="Goodwin L."/>
            <person name="Pitluck S."/>
            <person name="Peters L."/>
            <person name="Pati A."/>
            <person name="Mikhailova N."/>
            <person name="Pagani I."/>
            <person name="Teshima H."/>
            <person name="Han C."/>
            <person name="Tapia R."/>
            <person name="Land M."/>
            <person name="Woyke T."/>
            <person name="Klenk H.P."/>
            <person name="Kyrpides N."/>
            <person name="Ivanova N."/>
        </authorList>
    </citation>
    <scope>NUCLEOTIDE SEQUENCE [LARGE SCALE GENOMIC DNA]</scope>
    <source>
        <strain evidence="3">DSM 18323 / JCM 14033 / SH-6</strain>
    </source>
</reference>
<dbReference type="eggNOG" id="arCOG11187">
    <property type="taxonomic scope" value="Archaea"/>
</dbReference>
<dbReference type="AlphaFoldDB" id="F8D705"/>
<sequence>MPSNGPRTELPTSVGILVTVVLSVSLAYALLTANILLWVFGVVSIGVSGGVLYLFYRLVTAVEEIAHKL</sequence>
<dbReference type="InterPro" id="IPR058379">
    <property type="entry name" value="DUF8066"/>
</dbReference>
<evidence type="ECO:0000313" key="3">
    <source>
        <dbReference type="Proteomes" id="UP000006794"/>
    </source>
</evidence>
<dbReference type="Pfam" id="PF26262">
    <property type="entry name" value="DUF8066"/>
    <property type="match status" value="1"/>
</dbReference>
<keyword evidence="1" id="KW-0472">Membrane</keyword>
<feature type="transmembrane region" description="Helical" evidence="1">
    <location>
        <begin position="12"/>
        <end position="31"/>
    </location>
</feature>
<protein>
    <submittedName>
        <fullName evidence="2">Uncharacterized protein</fullName>
    </submittedName>
</protein>
<proteinExistence type="predicted"/>
<evidence type="ECO:0000256" key="1">
    <source>
        <dbReference type="SAM" id="Phobius"/>
    </source>
</evidence>
<dbReference type="EMBL" id="CP002839">
    <property type="protein sequence ID" value="AEH35434.1"/>
    <property type="molecule type" value="Genomic_DNA"/>
</dbReference>
<dbReference type="HOGENOM" id="CLU_2765996_0_0_2"/>
<keyword evidence="1" id="KW-0812">Transmembrane</keyword>